<reference evidence="2 3" key="1">
    <citation type="submission" date="2019-02" db="EMBL/GenBank/DDBJ databases">
        <title>Deep-cultivation of Planctomycetes and their phenomic and genomic characterization uncovers novel biology.</title>
        <authorList>
            <person name="Wiegand S."/>
            <person name="Jogler M."/>
            <person name="Boedeker C."/>
            <person name="Pinto D."/>
            <person name="Vollmers J."/>
            <person name="Rivas-Marin E."/>
            <person name="Kohn T."/>
            <person name="Peeters S.H."/>
            <person name="Heuer A."/>
            <person name="Rast P."/>
            <person name="Oberbeckmann S."/>
            <person name="Bunk B."/>
            <person name="Jeske O."/>
            <person name="Meyerdierks A."/>
            <person name="Storesund J.E."/>
            <person name="Kallscheuer N."/>
            <person name="Luecker S."/>
            <person name="Lage O.M."/>
            <person name="Pohl T."/>
            <person name="Merkel B.J."/>
            <person name="Hornburger P."/>
            <person name="Mueller R.-W."/>
            <person name="Bruemmer F."/>
            <person name="Labrenz M."/>
            <person name="Spormann A.M."/>
            <person name="Op Den Camp H."/>
            <person name="Overmann J."/>
            <person name="Amann R."/>
            <person name="Jetten M.S.M."/>
            <person name="Mascher T."/>
            <person name="Medema M.H."/>
            <person name="Devos D.P."/>
            <person name="Kaster A.-K."/>
            <person name="Ovreas L."/>
            <person name="Rohde M."/>
            <person name="Galperin M.Y."/>
            <person name="Jogler C."/>
        </authorList>
    </citation>
    <scope>NUCLEOTIDE SEQUENCE [LARGE SCALE GENOMIC DNA]</scope>
    <source>
        <strain evidence="2 3">Pla123a</strain>
    </source>
</reference>
<comment type="caution">
    <text evidence="2">The sequence shown here is derived from an EMBL/GenBank/DDBJ whole genome shotgun (WGS) entry which is preliminary data.</text>
</comment>
<gene>
    <name evidence="2" type="ORF">Pla123a_45050</name>
</gene>
<organism evidence="2 3">
    <name type="scientific">Posidoniimonas polymericola</name>
    <dbReference type="NCBI Taxonomy" id="2528002"/>
    <lineage>
        <taxon>Bacteria</taxon>
        <taxon>Pseudomonadati</taxon>
        <taxon>Planctomycetota</taxon>
        <taxon>Planctomycetia</taxon>
        <taxon>Pirellulales</taxon>
        <taxon>Lacipirellulaceae</taxon>
        <taxon>Posidoniimonas</taxon>
    </lineage>
</organism>
<dbReference type="RefSeq" id="WP_146591158.1">
    <property type="nucleotide sequence ID" value="NZ_SJPO01000014.1"/>
</dbReference>
<evidence type="ECO:0000256" key="1">
    <source>
        <dbReference type="SAM" id="Phobius"/>
    </source>
</evidence>
<proteinExistence type="predicted"/>
<keyword evidence="3" id="KW-1185">Reference proteome</keyword>
<dbReference type="OrthoDB" id="284128at2"/>
<dbReference type="Proteomes" id="UP000318478">
    <property type="component" value="Unassembled WGS sequence"/>
</dbReference>
<keyword evidence="1" id="KW-0472">Membrane</keyword>
<dbReference type="EMBL" id="SJPO01000014">
    <property type="protein sequence ID" value="TWT66807.1"/>
    <property type="molecule type" value="Genomic_DNA"/>
</dbReference>
<evidence type="ECO:0000313" key="2">
    <source>
        <dbReference type="EMBL" id="TWT66807.1"/>
    </source>
</evidence>
<sequence>MSRGRESDEIEVSGQDSFLDVVANIVGILILLVMVVGLRVSRETHDPTEAPVAQTPAVSRDDLVQAHRDARDAYRQAATAIEQLERGRRELRQLDDERLAVAAFVAEAEASLDEKRAALGVDKRRDLELRTKLLTAQTKLEKLAREQVTLAAYTPQVETIESLPTPLAKTVSGDEIEIRLEGGRAAVIPMNALAEEAMSHMEENVWRLQSRDKINVWAGPIDGFRLVCHLRKASFITPSGQQAAMPRLVAATVMPEPGMQGEPIIAETLENTRLIQFVKTQPKTTTVTIWTYDDSFEEYGVLKRKLYELGYPTAGRPLPEGAPIMSAASGTRASAQ</sequence>
<keyword evidence="1" id="KW-0812">Transmembrane</keyword>
<feature type="transmembrane region" description="Helical" evidence="1">
    <location>
        <begin position="21"/>
        <end position="40"/>
    </location>
</feature>
<keyword evidence="1" id="KW-1133">Transmembrane helix</keyword>
<name>A0A5C5XUA2_9BACT</name>
<accession>A0A5C5XUA2</accession>
<evidence type="ECO:0000313" key="3">
    <source>
        <dbReference type="Proteomes" id="UP000318478"/>
    </source>
</evidence>
<protein>
    <submittedName>
        <fullName evidence="2">Uncharacterized protein</fullName>
    </submittedName>
</protein>
<dbReference type="AlphaFoldDB" id="A0A5C5XUA2"/>